<keyword evidence="2" id="KW-0418">Kinase</keyword>
<dbReference type="OrthoDB" id="5291879at2"/>
<evidence type="ECO:0000256" key="2">
    <source>
        <dbReference type="PIRNR" id="PIRNR006221"/>
    </source>
</evidence>
<dbReference type="Proteomes" id="UP000321436">
    <property type="component" value="Unassembled WGS sequence"/>
</dbReference>
<keyword evidence="4" id="KW-1185">Reference proteome</keyword>
<comment type="similarity">
    <text evidence="1 2">Belongs to the fructosamine kinase family.</text>
</comment>
<dbReference type="PANTHER" id="PTHR12149">
    <property type="entry name" value="FRUCTOSAMINE 3 KINASE-RELATED PROTEIN"/>
    <property type="match status" value="1"/>
</dbReference>
<dbReference type="PANTHER" id="PTHR12149:SF8">
    <property type="entry name" value="PROTEIN-RIBULOSAMINE 3-KINASE"/>
    <property type="match status" value="1"/>
</dbReference>
<dbReference type="InterPro" id="IPR016477">
    <property type="entry name" value="Fructo-/Ketosamine-3-kinase"/>
</dbReference>
<evidence type="ECO:0000313" key="4">
    <source>
        <dbReference type="Proteomes" id="UP000321436"/>
    </source>
</evidence>
<name>A0A512RM50_9BACT</name>
<organism evidence="3 4">
    <name type="scientific">Chitinophaga cymbidii</name>
    <dbReference type="NCBI Taxonomy" id="1096750"/>
    <lineage>
        <taxon>Bacteria</taxon>
        <taxon>Pseudomonadati</taxon>
        <taxon>Bacteroidota</taxon>
        <taxon>Chitinophagia</taxon>
        <taxon>Chitinophagales</taxon>
        <taxon>Chitinophagaceae</taxon>
        <taxon>Chitinophaga</taxon>
    </lineage>
</organism>
<dbReference type="Gene3D" id="3.90.1200.10">
    <property type="match status" value="1"/>
</dbReference>
<gene>
    <name evidence="3" type="ORF">CCY01nite_30000</name>
</gene>
<sequence length="292" mass="33450">MIDEKITPDIAGALSTQLSVKIQIKDAERVQGGDINETWRLRTNAGEWFLKLNDARRYPDMFLREQDGLEELRQTGHIGVPQPICHGRAGNRSFLVTEYVEKGTASNDFWENFAAAVAKLHQQTQPYFGLGAPNYIGSIKQHNTPYSTWSVFYAFNRLLPVGRMAYDLRRLDKQMMQQLESICKRLPELFPDEPPALLHGDLWSGNFLVGTNGKAYIFDPAVYYGHREMDLAMTRLFGGFDTRFYYTYHAIKPLEAGWQQRIGLCQLYPLLVHLVLFGGNYYNDVKEILNGV</sequence>
<dbReference type="AlphaFoldDB" id="A0A512RM50"/>
<accession>A0A512RM50</accession>
<evidence type="ECO:0000256" key="1">
    <source>
        <dbReference type="ARBA" id="ARBA00009460"/>
    </source>
</evidence>
<dbReference type="EMBL" id="BKAU01000002">
    <property type="protein sequence ID" value="GEP96740.1"/>
    <property type="molecule type" value="Genomic_DNA"/>
</dbReference>
<keyword evidence="2 3" id="KW-0808">Transferase</keyword>
<comment type="caution">
    <text evidence="3">The sequence shown here is derived from an EMBL/GenBank/DDBJ whole genome shotgun (WGS) entry which is preliminary data.</text>
</comment>
<dbReference type="Gene3D" id="3.30.200.20">
    <property type="entry name" value="Phosphorylase Kinase, domain 1"/>
    <property type="match status" value="1"/>
</dbReference>
<dbReference type="PIRSF" id="PIRSF006221">
    <property type="entry name" value="Ketosamine-3-kinase"/>
    <property type="match status" value="1"/>
</dbReference>
<dbReference type="Pfam" id="PF03881">
    <property type="entry name" value="Fructosamin_kin"/>
    <property type="match status" value="1"/>
</dbReference>
<protein>
    <submittedName>
        <fullName evidence="3">Aminoglycoside phosphotransferase</fullName>
    </submittedName>
</protein>
<evidence type="ECO:0000313" key="3">
    <source>
        <dbReference type="EMBL" id="GEP96740.1"/>
    </source>
</evidence>
<dbReference type="InterPro" id="IPR011009">
    <property type="entry name" value="Kinase-like_dom_sf"/>
</dbReference>
<proteinExistence type="inferred from homology"/>
<dbReference type="RefSeq" id="WP_146863311.1">
    <property type="nucleotide sequence ID" value="NZ_BKAU01000002.1"/>
</dbReference>
<dbReference type="GO" id="GO:0016301">
    <property type="term" value="F:kinase activity"/>
    <property type="evidence" value="ECO:0007669"/>
    <property type="project" value="UniProtKB-UniRule"/>
</dbReference>
<dbReference type="SUPFAM" id="SSF56112">
    <property type="entry name" value="Protein kinase-like (PK-like)"/>
    <property type="match status" value="1"/>
</dbReference>
<reference evidence="3 4" key="1">
    <citation type="submission" date="2019-07" db="EMBL/GenBank/DDBJ databases">
        <title>Whole genome shotgun sequence of Chitinophaga cymbidii NBRC 109752.</title>
        <authorList>
            <person name="Hosoyama A."/>
            <person name="Uohara A."/>
            <person name="Ohji S."/>
            <person name="Ichikawa N."/>
        </authorList>
    </citation>
    <scope>NUCLEOTIDE SEQUENCE [LARGE SCALE GENOMIC DNA]</scope>
    <source>
        <strain evidence="3 4">NBRC 109752</strain>
    </source>
</reference>